<keyword evidence="4" id="KW-0325">Glycoprotein</keyword>
<dbReference type="CTD" id="31552"/>
<dbReference type="GO" id="GO:0016787">
    <property type="term" value="F:hydrolase activity"/>
    <property type="evidence" value="ECO:0007669"/>
    <property type="project" value="UniProtKB-KW"/>
</dbReference>
<dbReference type="PROSITE" id="PS50263">
    <property type="entry name" value="CN_HYDROLASE"/>
    <property type="match status" value="1"/>
</dbReference>
<feature type="domain" description="CN hydrolase" evidence="6">
    <location>
        <begin position="29"/>
        <end position="295"/>
    </location>
</feature>
<feature type="chain" id="PRO_5047196866" evidence="5">
    <location>
        <begin position="25"/>
        <end position="551"/>
    </location>
</feature>
<dbReference type="InterPro" id="IPR012101">
    <property type="entry name" value="Biotinidase-like_euk"/>
</dbReference>
<dbReference type="Pfam" id="PF00795">
    <property type="entry name" value="CN_hydrolase"/>
    <property type="match status" value="1"/>
</dbReference>
<evidence type="ECO:0000256" key="2">
    <source>
        <dbReference type="ARBA" id="ARBA00022729"/>
    </source>
</evidence>
<evidence type="ECO:0000256" key="1">
    <source>
        <dbReference type="ARBA" id="ARBA00008225"/>
    </source>
</evidence>
<reference evidence="8" key="1">
    <citation type="submission" date="2025-08" db="UniProtKB">
        <authorList>
            <consortium name="RefSeq"/>
        </authorList>
    </citation>
    <scope>IDENTIFICATION</scope>
</reference>
<comment type="similarity">
    <text evidence="1">Belongs to the carbon-nitrogen hydrolase superfamily. BTD/VNN family.</text>
</comment>
<evidence type="ECO:0000259" key="6">
    <source>
        <dbReference type="PROSITE" id="PS50263"/>
    </source>
</evidence>
<dbReference type="SUPFAM" id="SSF56317">
    <property type="entry name" value="Carbon-nitrogen hydrolase"/>
    <property type="match status" value="1"/>
</dbReference>
<keyword evidence="3" id="KW-0378">Hydrolase</keyword>
<dbReference type="InterPro" id="IPR043957">
    <property type="entry name" value="Vanin_C"/>
</dbReference>
<dbReference type="AlphaFoldDB" id="A0AB39YW47"/>
<evidence type="ECO:0000256" key="3">
    <source>
        <dbReference type="ARBA" id="ARBA00022801"/>
    </source>
</evidence>
<dbReference type="GeneID" id="108004579"/>
<dbReference type="Proteomes" id="UP001652628">
    <property type="component" value="Chromosome X"/>
</dbReference>
<protein>
    <submittedName>
        <fullName evidence="8">Vanin-like protein 1</fullName>
    </submittedName>
</protein>
<dbReference type="InterPro" id="IPR003010">
    <property type="entry name" value="C-N_Hydrolase"/>
</dbReference>
<gene>
    <name evidence="8" type="primary">Btnd</name>
</gene>
<name>A0AB39YW47_DROSZ</name>
<proteinExistence type="inferred from homology"/>
<dbReference type="Pfam" id="PF19018">
    <property type="entry name" value="Vanin_C"/>
    <property type="match status" value="1"/>
</dbReference>
<evidence type="ECO:0000256" key="4">
    <source>
        <dbReference type="ARBA" id="ARBA00023180"/>
    </source>
</evidence>
<sequence length="551" mass="61858">MVVFRLSFVLLAFFFSSSYQLSKPEDSTYWAAVVEHMEAEGNSARSRTSSISQSFQDIIRDVDEVDIIVFPEHLLNSQDTATFVPHESQNVTPCYQADYELFLIELSCAARSRGFYVVINVVEKELCANGAGSDTFGPCPSTGVRYFNTNVVFDRKGRVISRYRKSHLWRHEYMETSVLRTPDVSTFTTDFGVTFGHFICFDMLFYDPAVKLVRELNITDIIYPTYWFSELPFLGAVQLQEGWAFGNNVNLLAADASRPDGKTTGSGIYAGRGGRLVAEIFEEPTTKLLISEVPKREYGQLAPNFTPVFTPQLKTQRVTGVATYRDYNVDIFESELLAEDFLSLERKLCHGSFCCSFAIERTVTTASANEVISSDSKTYRYRIAAYWGNETTVIRVDRTEQAICALFSCTDEHISSCGYIFPAEQEVINKHHFTKLNISGNFPAASHGRRLIMPSTLNALFLPVAVSDFDWTESPEAAPNPDKPTYVALSLSKAQNDLLTFAIWANYFTELPSTHNLDHMQPDFTSPSTSGSPGLFASSILWVLACLFFIL</sequence>
<dbReference type="PANTHER" id="PTHR10609:SF14">
    <property type="entry name" value="BIOTINIDASE"/>
    <property type="match status" value="1"/>
</dbReference>
<dbReference type="CDD" id="cd07567">
    <property type="entry name" value="biotinidase_like"/>
    <property type="match status" value="1"/>
</dbReference>
<evidence type="ECO:0000313" key="7">
    <source>
        <dbReference type="Proteomes" id="UP001652628"/>
    </source>
</evidence>
<organism evidence="7 8">
    <name type="scientific">Drosophila suzukii</name>
    <name type="common">Spotted-wing drosophila fruit fly</name>
    <dbReference type="NCBI Taxonomy" id="28584"/>
    <lineage>
        <taxon>Eukaryota</taxon>
        <taxon>Metazoa</taxon>
        <taxon>Ecdysozoa</taxon>
        <taxon>Arthropoda</taxon>
        <taxon>Hexapoda</taxon>
        <taxon>Insecta</taxon>
        <taxon>Pterygota</taxon>
        <taxon>Neoptera</taxon>
        <taxon>Endopterygota</taxon>
        <taxon>Diptera</taxon>
        <taxon>Brachycera</taxon>
        <taxon>Muscomorpha</taxon>
        <taxon>Ephydroidea</taxon>
        <taxon>Drosophilidae</taxon>
        <taxon>Drosophila</taxon>
        <taxon>Sophophora</taxon>
    </lineage>
</organism>
<dbReference type="RefSeq" id="XP_016923008.2">
    <property type="nucleotide sequence ID" value="XM_017067519.4"/>
</dbReference>
<keyword evidence="2 5" id="KW-0732">Signal</keyword>
<dbReference type="PANTHER" id="PTHR10609">
    <property type="entry name" value="BIOTINIDASE-RELATED"/>
    <property type="match status" value="1"/>
</dbReference>
<feature type="signal peptide" evidence="5">
    <location>
        <begin position="1"/>
        <end position="24"/>
    </location>
</feature>
<evidence type="ECO:0000313" key="8">
    <source>
        <dbReference type="RefSeq" id="XP_016923008.2"/>
    </source>
</evidence>
<dbReference type="Gene3D" id="3.60.110.10">
    <property type="entry name" value="Carbon-nitrogen hydrolase"/>
    <property type="match status" value="1"/>
</dbReference>
<dbReference type="InterPro" id="IPR040154">
    <property type="entry name" value="Biotinidase/VNN"/>
</dbReference>
<dbReference type="InterPro" id="IPR036526">
    <property type="entry name" value="C-N_Hydrolase_sf"/>
</dbReference>
<keyword evidence="7" id="KW-1185">Reference proteome</keyword>
<evidence type="ECO:0000256" key="5">
    <source>
        <dbReference type="SAM" id="SignalP"/>
    </source>
</evidence>
<accession>A0AB39YW47</accession>